<evidence type="ECO:0000313" key="1">
    <source>
        <dbReference type="EMBL" id="OXA38278.1"/>
    </source>
</evidence>
<reference evidence="1 2" key="1">
    <citation type="submission" date="2015-12" db="EMBL/GenBank/DDBJ databases">
        <title>The genome of Folsomia candida.</title>
        <authorList>
            <person name="Faddeeva A."/>
            <person name="Derks M.F."/>
            <person name="Anvar Y."/>
            <person name="Smit S."/>
            <person name="Van Straalen N."/>
            <person name="Roelofs D."/>
        </authorList>
    </citation>
    <scope>NUCLEOTIDE SEQUENCE [LARGE SCALE GENOMIC DNA]</scope>
    <source>
        <strain evidence="1 2">VU population</strain>
        <tissue evidence="1">Whole body</tissue>
    </source>
</reference>
<dbReference type="Proteomes" id="UP000198287">
    <property type="component" value="Unassembled WGS sequence"/>
</dbReference>
<evidence type="ECO:0000313" key="2">
    <source>
        <dbReference type="Proteomes" id="UP000198287"/>
    </source>
</evidence>
<keyword evidence="2" id="KW-1185">Reference proteome</keyword>
<proteinExistence type="predicted"/>
<sequence>MPICILTCEARSGYPNSWHISILGLDVELASEMRSRHTELNPGSGSAVDTCIVHYKRDLPTSPELVVHNGVRDTFRAMSNRPEAILKLAAKYINSLESLHYKLKSTTADVSEGKSKWTFTLRSPPSKSPSSKWKQCGGGTPICAPEHTLVEHQICGDAAQNGVFWCTNGGASATYVLSSSFIDARRCGDDDDAEVPSPRWAKCTPSYLVGSPVPP</sequence>
<comment type="caution">
    <text evidence="1">The sequence shown here is derived from an EMBL/GenBank/DDBJ whole genome shotgun (WGS) entry which is preliminary data.</text>
</comment>
<dbReference type="EMBL" id="LNIX01000047">
    <property type="protein sequence ID" value="OXA38278.1"/>
    <property type="molecule type" value="Genomic_DNA"/>
</dbReference>
<protein>
    <submittedName>
        <fullName evidence="1">Uncharacterized protein</fullName>
    </submittedName>
</protein>
<gene>
    <name evidence="1" type="ORF">Fcan01_26954</name>
</gene>
<accession>A0A226D0F3</accession>
<name>A0A226D0F3_FOLCA</name>
<dbReference type="AlphaFoldDB" id="A0A226D0F3"/>
<organism evidence="1 2">
    <name type="scientific">Folsomia candida</name>
    <name type="common">Springtail</name>
    <dbReference type="NCBI Taxonomy" id="158441"/>
    <lineage>
        <taxon>Eukaryota</taxon>
        <taxon>Metazoa</taxon>
        <taxon>Ecdysozoa</taxon>
        <taxon>Arthropoda</taxon>
        <taxon>Hexapoda</taxon>
        <taxon>Collembola</taxon>
        <taxon>Entomobryomorpha</taxon>
        <taxon>Isotomoidea</taxon>
        <taxon>Isotomidae</taxon>
        <taxon>Proisotominae</taxon>
        <taxon>Folsomia</taxon>
    </lineage>
</organism>